<keyword evidence="2" id="KW-1185">Reference proteome</keyword>
<gene>
    <name evidence="1" type="ORF">PGIGA_G00025840</name>
</gene>
<evidence type="ECO:0000313" key="1">
    <source>
        <dbReference type="EMBL" id="MCI4383386.1"/>
    </source>
</evidence>
<sequence length="370" mass="40887">METTTLNFQRLLSQAKEEKKPSHTPFLPVFGESTTSKKANEQNTGLFTIGKPADGKPEEKNKDNTSKSTNKNKVVTREFAANFTLHLLETPWRSVNWTSESREELMEKVQSYKPASEAVSEARVLLLGPVGAGKSSFISSVQSVFSGRVINRAMVGSSASTSFTKKLQSFPIRRSGERSDPTALVLCDIMGIGEGDSTGLSLYDALCVIKGHVLEGHQFVAEQPVTFDTMSIIKKPSLRDKIHCVVFVVDASKINSYAKGLSTTFQQLRQNISSLGVHQVALLTHVDEVCTDTSRDVSQVYKSRSIQQLMVKAGALLGMATSYIVPVRNYSFQLELDQNTDILLLNAVDHILQYTDLYFKDTAVDYKVTN</sequence>
<organism evidence="1 2">
    <name type="scientific">Pangasianodon gigas</name>
    <name type="common">Mekong giant catfish</name>
    <name type="synonym">Pangasius gigas</name>
    <dbReference type="NCBI Taxonomy" id="30993"/>
    <lineage>
        <taxon>Eukaryota</taxon>
        <taxon>Metazoa</taxon>
        <taxon>Chordata</taxon>
        <taxon>Craniata</taxon>
        <taxon>Vertebrata</taxon>
        <taxon>Euteleostomi</taxon>
        <taxon>Actinopterygii</taxon>
        <taxon>Neopterygii</taxon>
        <taxon>Teleostei</taxon>
        <taxon>Ostariophysi</taxon>
        <taxon>Siluriformes</taxon>
        <taxon>Pangasiidae</taxon>
        <taxon>Pangasianodon</taxon>
    </lineage>
</organism>
<name>A0ACC5WWY7_PANGG</name>
<dbReference type="EMBL" id="CM040464">
    <property type="protein sequence ID" value="MCI4383386.1"/>
    <property type="molecule type" value="Genomic_DNA"/>
</dbReference>
<evidence type="ECO:0000313" key="2">
    <source>
        <dbReference type="Proteomes" id="UP000829447"/>
    </source>
</evidence>
<proteinExistence type="predicted"/>
<accession>A0ACC5WWY7</accession>
<dbReference type="Proteomes" id="UP000829447">
    <property type="component" value="Linkage Group LG11"/>
</dbReference>
<comment type="caution">
    <text evidence="1">The sequence shown here is derived from an EMBL/GenBank/DDBJ whole genome shotgun (WGS) entry which is preliminary data.</text>
</comment>
<protein>
    <submittedName>
        <fullName evidence="1">Uncharacterized protein</fullName>
    </submittedName>
</protein>
<reference evidence="1 2" key="1">
    <citation type="journal article" date="2022" name="bioRxiv">
        <title>An ancient truncated duplication of the anti-Mullerian hormone receptor type 2 gene is a potential conserved master sex determinant in the Pangasiidae catfish family.</title>
        <authorList>
            <person name="Wen M."/>
            <person name="Pan Q."/>
            <person name="Jouanno E."/>
            <person name="Montfort J."/>
            <person name="Zahm M."/>
            <person name="Cabau C."/>
            <person name="Klopp C."/>
            <person name="Iampietro C."/>
            <person name="Roques C."/>
            <person name="Bouchez O."/>
            <person name="Castinel A."/>
            <person name="Donnadieu C."/>
            <person name="Parrinello H."/>
            <person name="Poncet C."/>
            <person name="Belmonte E."/>
            <person name="Gautier V."/>
            <person name="Avarre J.-C."/>
            <person name="Dugue R."/>
            <person name="Gustiano R."/>
            <person name="Ha T.T.T."/>
            <person name="Campet M."/>
            <person name="Sriphairoj K."/>
            <person name="Ribolli J."/>
            <person name="de Almeida F.L."/>
            <person name="Desvignes T."/>
            <person name="Postlethwait J.H."/>
            <person name="Bucao C.F."/>
            <person name="Robinson-Rechavi M."/>
            <person name="Bobe J."/>
            <person name="Herpin A."/>
            <person name="Guiguen Y."/>
        </authorList>
    </citation>
    <scope>NUCLEOTIDE SEQUENCE [LARGE SCALE GENOMIC DNA]</scope>
    <source>
        <strain evidence="1">YG-Dec2019</strain>
    </source>
</reference>